<sequence length="61" mass="6752">MGSDRGALHYPVGDAWKVQVDEIQRAINNIRTDTDELTARTEDPLRTFASAARGAPPPCHY</sequence>
<proteinExistence type="predicted"/>
<gene>
    <name evidence="1" type="ORF">BDV35DRAFT_372400</name>
</gene>
<dbReference type="Proteomes" id="UP000325434">
    <property type="component" value="Unassembled WGS sequence"/>
</dbReference>
<evidence type="ECO:0000313" key="1">
    <source>
        <dbReference type="EMBL" id="KAB8240721.1"/>
    </source>
</evidence>
<accession>A0A5N6GEA9</accession>
<dbReference type="AlphaFoldDB" id="A0A5N6GEA9"/>
<reference evidence="1" key="1">
    <citation type="submission" date="2019-04" db="EMBL/GenBank/DDBJ databases">
        <title>Friends and foes A comparative genomics study of 23 Aspergillus species from section Flavi.</title>
        <authorList>
            <consortium name="DOE Joint Genome Institute"/>
            <person name="Kjaerbolling I."/>
            <person name="Vesth T."/>
            <person name="Frisvad J.C."/>
            <person name="Nybo J.L."/>
            <person name="Theobald S."/>
            <person name="Kildgaard S."/>
            <person name="Isbrandt T."/>
            <person name="Kuo A."/>
            <person name="Sato A."/>
            <person name="Lyhne E.K."/>
            <person name="Kogle M.E."/>
            <person name="Wiebenga A."/>
            <person name="Kun R.S."/>
            <person name="Lubbers R.J."/>
            <person name="Makela M.R."/>
            <person name="Barry K."/>
            <person name="Chovatia M."/>
            <person name="Clum A."/>
            <person name="Daum C."/>
            <person name="Haridas S."/>
            <person name="He G."/>
            <person name="LaButti K."/>
            <person name="Lipzen A."/>
            <person name="Mondo S."/>
            <person name="Riley R."/>
            <person name="Salamov A."/>
            <person name="Simmons B.A."/>
            <person name="Magnuson J.K."/>
            <person name="Henrissat B."/>
            <person name="Mortensen U.H."/>
            <person name="Larsen T.O."/>
            <person name="Devries R.P."/>
            <person name="Grigoriev I.V."/>
            <person name="Machida M."/>
            <person name="Baker S.E."/>
            <person name="Andersen M.R."/>
        </authorList>
    </citation>
    <scope>NUCLEOTIDE SEQUENCE [LARGE SCALE GENOMIC DNA]</scope>
    <source>
        <strain evidence="1">CBS 121.62</strain>
    </source>
</reference>
<name>A0A5N6GEA9_ASPFL</name>
<organism evidence="1">
    <name type="scientific">Aspergillus flavus</name>
    <dbReference type="NCBI Taxonomy" id="5059"/>
    <lineage>
        <taxon>Eukaryota</taxon>
        <taxon>Fungi</taxon>
        <taxon>Dikarya</taxon>
        <taxon>Ascomycota</taxon>
        <taxon>Pezizomycotina</taxon>
        <taxon>Eurotiomycetes</taxon>
        <taxon>Eurotiomycetidae</taxon>
        <taxon>Eurotiales</taxon>
        <taxon>Aspergillaceae</taxon>
        <taxon>Aspergillus</taxon>
        <taxon>Aspergillus subgen. Circumdati</taxon>
    </lineage>
</organism>
<protein>
    <submittedName>
        <fullName evidence="1">Uncharacterized protein</fullName>
    </submittedName>
</protein>
<dbReference type="EMBL" id="ML734721">
    <property type="protein sequence ID" value="KAB8240721.1"/>
    <property type="molecule type" value="Genomic_DNA"/>
</dbReference>